<evidence type="ECO:0000313" key="5">
    <source>
        <dbReference type="Proteomes" id="UP001515480"/>
    </source>
</evidence>
<feature type="signal peptide" evidence="3">
    <location>
        <begin position="1"/>
        <end position="20"/>
    </location>
</feature>
<proteinExistence type="predicted"/>
<dbReference type="PANTHER" id="PTHR32385:SF15">
    <property type="entry name" value="INOSITOL PHOSPHOCERAMIDE MANNOSYLTRANSFERASE 1"/>
    <property type="match status" value="1"/>
</dbReference>
<dbReference type="InterPro" id="IPR051706">
    <property type="entry name" value="Glycosyltransferase_domain"/>
</dbReference>
<feature type="region of interest" description="Disordered" evidence="2">
    <location>
        <begin position="21"/>
        <end position="51"/>
    </location>
</feature>
<dbReference type="GO" id="GO:0016020">
    <property type="term" value="C:membrane"/>
    <property type="evidence" value="ECO:0007669"/>
    <property type="project" value="GOC"/>
</dbReference>
<keyword evidence="1" id="KW-0808">Transferase</keyword>
<dbReference type="SUPFAM" id="SSF53448">
    <property type="entry name" value="Nucleotide-diphospho-sugar transferases"/>
    <property type="match status" value="1"/>
</dbReference>
<dbReference type="Pfam" id="PF04488">
    <property type="entry name" value="Gly_transf_sug"/>
    <property type="match status" value="1"/>
</dbReference>
<accession>A0AB34K143</accession>
<evidence type="ECO:0008006" key="6">
    <source>
        <dbReference type="Google" id="ProtNLM"/>
    </source>
</evidence>
<organism evidence="4 5">
    <name type="scientific">Prymnesium parvum</name>
    <name type="common">Toxic golden alga</name>
    <dbReference type="NCBI Taxonomy" id="97485"/>
    <lineage>
        <taxon>Eukaryota</taxon>
        <taxon>Haptista</taxon>
        <taxon>Haptophyta</taxon>
        <taxon>Prymnesiophyceae</taxon>
        <taxon>Prymnesiales</taxon>
        <taxon>Prymnesiaceae</taxon>
        <taxon>Prymnesium</taxon>
    </lineage>
</organism>
<protein>
    <recommendedName>
        <fullName evidence="6">Alpha-1,4-N-acetylglucosaminyltransferase</fullName>
    </recommendedName>
</protein>
<dbReference type="GO" id="GO:0000030">
    <property type="term" value="F:mannosyltransferase activity"/>
    <property type="evidence" value="ECO:0007669"/>
    <property type="project" value="TreeGrafter"/>
</dbReference>
<dbReference type="PANTHER" id="PTHR32385">
    <property type="entry name" value="MANNOSYL PHOSPHORYLINOSITOL CERAMIDE SYNTHASE"/>
    <property type="match status" value="1"/>
</dbReference>
<sequence length="343" mass="39196">MSAGRLALALSCCCCAATSASPTGAAATRPRTRHAANSTLAPRPRAGRTDERRELRIPRLIAQTGPADVAQWSPQFRRAYGSWQSWHPHWKHVFWNDSMAFNASFGDNPNMEAFVARHFHWFLPTWRQLCYFIMRLDVARYMWLYLHGGVYVDLDVRATNRMTNALRGAELVLPENDTSHAKERGCWSMIRPRPASQSCGTHIGNWWMASVPRHRIWIDMLKHVEANVKQTCRRRLPKHKHYNVLELTGPYGLGRVVEAHLQHRPGSIRFIRLLAGHKIAFAQIYISGSWRSKTASEQDKSVLRPHAHALPTARTHSLVFPRSKPTRKQDASVVGRRTAEHLQ</sequence>
<keyword evidence="5" id="KW-1185">Reference proteome</keyword>
<dbReference type="InterPro" id="IPR029044">
    <property type="entry name" value="Nucleotide-diphossugar_trans"/>
</dbReference>
<evidence type="ECO:0000256" key="2">
    <source>
        <dbReference type="SAM" id="MobiDB-lite"/>
    </source>
</evidence>
<dbReference type="Proteomes" id="UP001515480">
    <property type="component" value="Unassembled WGS sequence"/>
</dbReference>
<comment type="caution">
    <text evidence="4">The sequence shown here is derived from an EMBL/GenBank/DDBJ whole genome shotgun (WGS) entry which is preliminary data.</text>
</comment>
<evidence type="ECO:0000256" key="1">
    <source>
        <dbReference type="ARBA" id="ARBA00022679"/>
    </source>
</evidence>
<dbReference type="AlphaFoldDB" id="A0AB34K143"/>
<gene>
    <name evidence="4" type="ORF">AB1Y20_015545</name>
</gene>
<dbReference type="EMBL" id="JBGBPQ010000003">
    <property type="protein sequence ID" value="KAL1526853.1"/>
    <property type="molecule type" value="Genomic_DNA"/>
</dbReference>
<evidence type="ECO:0000313" key="4">
    <source>
        <dbReference type="EMBL" id="KAL1526853.1"/>
    </source>
</evidence>
<dbReference type="InterPro" id="IPR007577">
    <property type="entry name" value="GlycoTrfase_DXD_sugar-bd_CS"/>
</dbReference>
<reference evidence="4 5" key="1">
    <citation type="journal article" date="2024" name="Science">
        <title>Giant polyketide synthase enzymes in the biosynthesis of giant marine polyether toxins.</title>
        <authorList>
            <person name="Fallon T.R."/>
            <person name="Shende V.V."/>
            <person name="Wierzbicki I.H."/>
            <person name="Pendleton A.L."/>
            <person name="Watervoot N.F."/>
            <person name="Auber R.P."/>
            <person name="Gonzalez D.J."/>
            <person name="Wisecaver J.H."/>
            <person name="Moore B.S."/>
        </authorList>
    </citation>
    <scope>NUCLEOTIDE SEQUENCE [LARGE SCALE GENOMIC DNA]</scope>
    <source>
        <strain evidence="4 5">12B1</strain>
    </source>
</reference>
<keyword evidence="3" id="KW-0732">Signal</keyword>
<feature type="region of interest" description="Disordered" evidence="2">
    <location>
        <begin position="321"/>
        <end position="343"/>
    </location>
</feature>
<feature type="chain" id="PRO_5044266344" description="Alpha-1,4-N-acetylglucosaminyltransferase" evidence="3">
    <location>
        <begin position="21"/>
        <end position="343"/>
    </location>
</feature>
<dbReference type="GO" id="GO:0051999">
    <property type="term" value="P:mannosyl-inositol phosphorylceramide biosynthetic process"/>
    <property type="evidence" value="ECO:0007669"/>
    <property type="project" value="TreeGrafter"/>
</dbReference>
<dbReference type="Gene3D" id="3.90.550.20">
    <property type="match status" value="1"/>
</dbReference>
<evidence type="ECO:0000256" key="3">
    <source>
        <dbReference type="SAM" id="SignalP"/>
    </source>
</evidence>
<name>A0AB34K143_PRYPA</name>